<evidence type="ECO:0000313" key="2">
    <source>
        <dbReference type="Proteomes" id="UP000294145"/>
    </source>
</evidence>
<gene>
    <name evidence="1" type="ORF">EYB64_16315</name>
</gene>
<organism evidence="1 2">
    <name type="scientific">Vibrio cholerae</name>
    <dbReference type="NCBI Taxonomy" id="666"/>
    <lineage>
        <taxon>Bacteria</taxon>
        <taxon>Pseudomonadati</taxon>
        <taxon>Pseudomonadota</taxon>
        <taxon>Gammaproteobacteria</taxon>
        <taxon>Vibrionales</taxon>
        <taxon>Vibrionaceae</taxon>
        <taxon>Vibrio</taxon>
    </lineage>
</organism>
<name>A0A7Z7VM51_VIBCL</name>
<accession>A0A7Z7VM51</accession>
<dbReference type="EMBL" id="SISP01000032">
    <property type="protein sequence ID" value="TBM39801.1"/>
    <property type="molecule type" value="Genomic_DNA"/>
</dbReference>
<evidence type="ECO:0000313" key="1">
    <source>
        <dbReference type="EMBL" id="TBM39801.1"/>
    </source>
</evidence>
<dbReference type="AlphaFoldDB" id="A0A7Z7VM51"/>
<dbReference type="Pfam" id="PF10109">
    <property type="entry name" value="Phage_TAC_7"/>
    <property type="match status" value="1"/>
</dbReference>
<dbReference type="Proteomes" id="UP000294145">
    <property type="component" value="Unassembled WGS sequence"/>
</dbReference>
<dbReference type="InterPro" id="IPR019289">
    <property type="entry name" value="Phage_tail_E/E"/>
</dbReference>
<sequence>MSKVTLKRPLKRGEDDIIEIEFKEPNTGSLRGLEMFSILRMDVNTHRTLVPRISNITANEFDMLAPSDLVAVQSEVVSFFTE</sequence>
<proteinExistence type="predicted"/>
<comment type="caution">
    <text evidence="1">The sequence shown here is derived from an EMBL/GenBank/DDBJ whole genome shotgun (WGS) entry which is preliminary data.</text>
</comment>
<dbReference type="RefSeq" id="WP_154813897.1">
    <property type="nucleotide sequence ID" value="NZ_SISP01000032.1"/>
</dbReference>
<protein>
    <submittedName>
        <fullName evidence="1">Phage tail assembly protein</fullName>
    </submittedName>
</protein>
<reference evidence="1 2" key="1">
    <citation type="submission" date="2019-02" db="EMBL/GenBank/DDBJ databases">
        <title>Genomic plasticity associated with the antimicrobial resistance in Vibrio cholerae.</title>
        <authorList>
            <person name="Verma J."/>
            <person name="Bag S."/>
            <person name="Saha B."/>
            <person name="Kumar P."/>
            <person name="Ghosh T.S."/>
            <person name="Dayal M."/>
            <person name="Senapati T."/>
            <person name="Mehra S."/>
            <person name="Dey P."/>
            <person name="Desigamani A."/>
            <person name="Kumar D."/>
            <person name="Rana P."/>
            <person name="Kumar B."/>
            <person name="Maiti T.K."/>
            <person name="Sharma N.C."/>
            <person name="Bhadra R.K."/>
            <person name="Mutreja A."/>
            <person name="Nair G.B."/>
            <person name="Ramamurthy T."/>
            <person name="Das B."/>
        </authorList>
    </citation>
    <scope>NUCLEOTIDE SEQUENCE [LARGE SCALE GENOMIC DNA]</scope>
    <source>
        <strain evidence="1 2">IDH06781</strain>
    </source>
</reference>